<dbReference type="InterPro" id="IPR038973">
    <property type="entry name" value="MutL/Mlh/Pms-like"/>
</dbReference>
<dbReference type="GO" id="GO:0140664">
    <property type="term" value="F:ATP-dependent DNA damage sensor activity"/>
    <property type="evidence" value="ECO:0007669"/>
    <property type="project" value="InterPro"/>
</dbReference>
<dbReference type="GO" id="GO:0030983">
    <property type="term" value="F:mismatched DNA binding"/>
    <property type="evidence" value="ECO:0007669"/>
    <property type="project" value="InterPro"/>
</dbReference>
<evidence type="ECO:0000313" key="18">
    <source>
        <dbReference type="Ensembl" id="ENSSGRP00000059299.1"/>
    </source>
</evidence>
<dbReference type="GO" id="GO:0005524">
    <property type="term" value="F:ATP binding"/>
    <property type="evidence" value="ECO:0007669"/>
    <property type="project" value="UniProtKB-KW"/>
</dbReference>
<keyword evidence="11" id="KW-0539">Nucleus</keyword>
<dbReference type="Gene3D" id="3.30.230.10">
    <property type="match status" value="1"/>
</dbReference>
<protein>
    <recommendedName>
        <fullName evidence="14">DNA mismatch repair protein MLH1</fullName>
    </recommendedName>
    <alternativeName>
        <fullName evidence="13">DNA mismatch repair protein Mlh1</fullName>
    </alternativeName>
    <alternativeName>
        <fullName evidence="15">MutL protein homolog 1</fullName>
    </alternativeName>
</protein>
<gene>
    <name evidence="18" type="primary">mlh1</name>
</gene>
<keyword evidence="5" id="KW-0597">Phosphoprotein</keyword>
<proteinExistence type="inferred from homology"/>
<dbReference type="Pfam" id="PF01119">
    <property type="entry name" value="DNA_mis_repair"/>
    <property type="match status" value="1"/>
</dbReference>
<dbReference type="NCBIfam" id="TIGR00585">
    <property type="entry name" value="mutl"/>
    <property type="match status" value="1"/>
</dbReference>
<evidence type="ECO:0000259" key="17">
    <source>
        <dbReference type="SMART" id="SM01340"/>
    </source>
</evidence>
<dbReference type="GO" id="GO:0016887">
    <property type="term" value="F:ATP hydrolysis activity"/>
    <property type="evidence" value="ECO:0007669"/>
    <property type="project" value="InterPro"/>
</dbReference>
<dbReference type="FunFam" id="3.30.565.10:FF:000034">
    <property type="entry name" value="DNA mismatch repair protein mlh1, putative"/>
    <property type="match status" value="1"/>
</dbReference>
<dbReference type="InterPro" id="IPR014762">
    <property type="entry name" value="DNA_mismatch_repair_CS"/>
</dbReference>
<evidence type="ECO:0000256" key="9">
    <source>
        <dbReference type="ARBA" id="ARBA00022990"/>
    </source>
</evidence>
<feature type="compositionally biased region" description="Low complexity" evidence="16">
    <location>
        <begin position="356"/>
        <end position="368"/>
    </location>
</feature>
<dbReference type="GO" id="GO:0032389">
    <property type="term" value="C:MutLalpha complex"/>
    <property type="evidence" value="ECO:0007669"/>
    <property type="project" value="TreeGrafter"/>
</dbReference>
<dbReference type="Ensembl" id="ENSSGRT00000063274.1">
    <property type="protein sequence ID" value="ENSSGRP00000059299.1"/>
    <property type="gene ID" value="ENSSGRG00000030322.1"/>
</dbReference>
<reference evidence="18" key="1">
    <citation type="submission" date="2025-08" db="UniProtKB">
        <authorList>
            <consortium name="Ensembl"/>
        </authorList>
    </citation>
    <scope>IDENTIFICATION</scope>
</reference>
<keyword evidence="10" id="KW-0234">DNA repair</keyword>
<dbReference type="InterPro" id="IPR014721">
    <property type="entry name" value="Ribsml_uS5_D2-typ_fold_subgr"/>
</dbReference>
<feature type="region of interest" description="Disordered" evidence="16">
    <location>
        <begin position="356"/>
        <end position="375"/>
    </location>
</feature>
<keyword evidence="8" id="KW-0067">ATP-binding</keyword>
<name>A0A672P9F7_SINGR</name>
<evidence type="ECO:0000256" key="10">
    <source>
        <dbReference type="ARBA" id="ARBA00023204"/>
    </source>
</evidence>
<dbReference type="PROSITE" id="PS00058">
    <property type="entry name" value="DNA_MISMATCH_REPAIR_1"/>
    <property type="match status" value="1"/>
</dbReference>
<dbReference type="GO" id="GO:0031981">
    <property type="term" value="C:nuclear lumen"/>
    <property type="evidence" value="ECO:0007669"/>
    <property type="project" value="UniProtKB-ARBA"/>
</dbReference>
<dbReference type="InterPro" id="IPR032189">
    <property type="entry name" value="Mlh1_C"/>
</dbReference>
<keyword evidence="4" id="KW-0158">Chromosome</keyword>
<sequence>MSLIMAGVIRKLEETVVNRIAAGEIIQRPANAIKEMMENCLDAKATNIQITVKEGGLKLILIQDNGTGIRKDDMEIVCERFTTSKLQSFEDLSSIATYGFRGEALASVSHVAHVTITTKTADAKCAYRASYCDGKLKAPPKPCAGNQGTLISVEDLFYNVSTRRKALKSPSEEYSRIIEVVSRYSIHNSGKSFSVKKQGEMVADVKTLQNASVLDNIRAVFGVAVSRELIEVECEDQKLAFKMKGYISNANYSVKKCILILFINHRLVESSALKKAIETVYTAYLPKNTHPFLYLSLEIAPQNIDVNVHPTKHEVHFLHEDSIIESVQKHIESKLLGSNSSRTYFTQTLLPGLSASTSASKASSSSADSQERVYAHQMVRTDSKVQKLDAFLQPSTSSSAAQSRSDKAYSSSTAAQGSNHLELLTALDVLEPSEDQPVEVKEDLTAASLPRRRFIKLTSIKELREDIEQHTHKGLQDLLQDHSFVGSVNPQWTLVQHQTKLYLLNTTKLSQELFYQILIYDFGNFGVLRLSNPAPLYDLAMLALDSEESGWTEEDGPKEGLAQYIVDFLKQKAVMLEEYFSLEIDEEGNLTGLPMLLDNYTPAMEGLPMFILRLATEVNWDREKECFHDFGIECSHFYSIRKQYTLEPDAEEPQDAEMSWQWKVEHALFKALRTLFSPPKHFSEDGSVLQIASLPELYKVFERC</sequence>
<dbReference type="PANTHER" id="PTHR10073:SF12">
    <property type="entry name" value="DNA MISMATCH REPAIR PROTEIN MLH1"/>
    <property type="match status" value="1"/>
</dbReference>
<dbReference type="SUPFAM" id="SSF55874">
    <property type="entry name" value="ATPase domain of HSP90 chaperone/DNA topoisomerase II/histidine kinase"/>
    <property type="match status" value="1"/>
</dbReference>
<dbReference type="CDD" id="cd03483">
    <property type="entry name" value="MutL_Trans_MLH1"/>
    <property type="match status" value="1"/>
</dbReference>
<dbReference type="SUPFAM" id="SSF54211">
    <property type="entry name" value="Ribosomal protein S5 domain 2-like"/>
    <property type="match status" value="1"/>
</dbReference>
<evidence type="ECO:0000256" key="4">
    <source>
        <dbReference type="ARBA" id="ARBA00022454"/>
    </source>
</evidence>
<evidence type="ECO:0000256" key="1">
    <source>
        <dbReference type="ARBA" id="ARBA00004123"/>
    </source>
</evidence>
<feature type="region of interest" description="Disordered" evidence="16">
    <location>
        <begin position="393"/>
        <end position="414"/>
    </location>
</feature>
<dbReference type="InterPro" id="IPR020568">
    <property type="entry name" value="Ribosomal_Su5_D2-typ_SF"/>
</dbReference>
<evidence type="ECO:0000256" key="3">
    <source>
        <dbReference type="ARBA" id="ARBA00006082"/>
    </source>
</evidence>
<comment type="subcellular location">
    <subcellularLocation>
        <location evidence="2">Chromosome</location>
    </subcellularLocation>
    <subcellularLocation>
        <location evidence="1">Nucleus</location>
    </subcellularLocation>
</comment>
<accession>A0A672P9F7</accession>
<dbReference type="FunFam" id="3.30.230.10:FF:000014">
    <property type="entry name" value="DNA mismatch repair protein Mlh1"/>
    <property type="match status" value="1"/>
</dbReference>
<evidence type="ECO:0000256" key="6">
    <source>
        <dbReference type="ARBA" id="ARBA00022741"/>
    </source>
</evidence>
<dbReference type="GO" id="GO:0005694">
    <property type="term" value="C:chromosome"/>
    <property type="evidence" value="ECO:0007669"/>
    <property type="project" value="UniProtKB-SubCell"/>
</dbReference>
<comment type="similarity">
    <text evidence="3">Belongs to the DNA mismatch repair MutL/HexB family.</text>
</comment>
<evidence type="ECO:0000256" key="8">
    <source>
        <dbReference type="ARBA" id="ARBA00022840"/>
    </source>
</evidence>
<evidence type="ECO:0000256" key="7">
    <source>
        <dbReference type="ARBA" id="ARBA00022763"/>
    </source>
</evidence>
<evidence type="ECO:0000256" key="16">
    <source>
        <dbReference type="SAM" id="MobiDB-lite"/>
    </source>
</evidence>
<dbReference type="SMART" id="SM01340">
    <property type="entry name" value="DNA_mis_repair"/>
    <property type="match status" value="1"/>
</dbReference>
<evidence type="ECO:0000256" key="12">
    <source>
        <dbReference type="ARBA" id="ARBA00023306"/>
    </source>
</evidence>
<evidence type="ECO:0000256" key="11">
    <source>
        <dbReference type="ARBA" id="ARBA00023242"/>
    </source>
</evidence>
<evidence type="ECO:0000256" key="14">
    <source>
        <dbReference type="ARBA" id="ARBA00072852"/>
    </source>
</evidence>
<keyword evidence="19" id="KW-1185">Reference proteome</keyword>
<organism evidence="18 19">
    <name type="scientific">Sinocyclocheilus grahami</name>
    <name type="common">Dianchi golden-line fish</name>
    <name type="synonym">Barbus grahami</name>
    <dbReference type="NCBI Taxonomy" id="75366"/>
    <lineage>
        <taxon>Eukaryota</taxon>
        <taxon>Metazoa</taxon>
        <taxon>Chordata</taxon>
        <taxon>Craniata</taxon>
        <taxon>Vertebrata</taxon>
        <taxon>Euteleostomi</taxon>
        <taxon>Actinopterygii</taxon>
        <taxon>Neopterygii</taxon>
        <taxon>Teleostei</taxon>
        <taxon>Ostariophysi</taxon>
        <taxon>Cypriniformes</taxon>
        <taxon>Cyprinidae</taxon>
        <taxon>Cyprininae</taxon>
        <taxon>Sinocyclocheilus</taxon>
    </lineage>
</organism>
<dbReference type="InterPro" id="IPR002099">
    <property type="entry name" value="MutL/Mlh/PMS"/>
</dbReference>
<keyword evidence="6" id="KW-0547">Nucleotide-binding</keyword>
<evidence type="ECO:0000256" key="2">
    <source>
        <dbReference type="ARBA" id="ARBA00004286"/>
    </source>
</evidence>
<reference evidence="18" key="2">
    <citation type="submission" date="2025-09" db="UniProtKB">
        <authorList>
            <consortium name="Ensembl"/>
        </authorList>
    </citation>
    <scope>IDENTIFICATION</scope>
</reference>
<keyword evidence="9" id="KW-0007">Acetylation</keyword>
<dbReference type="InterPro" id="IPR013507">
    <property type="entry name" value="DNA_mismatch_S5_2-like"/>
</dbReference>
<evidence type="ECO:0000256" key="5">
    <source>
        <dbReference type="ARBA" id="ARBA00022553"/>
    </source>
</evidence>
<keyword evidence="12" id="KW-0131">Cell cycle</keyword>
<dbReference type="PANTHER" id="PTHR10073">
    <property type="entry name" value="DNA MISMATCH REPAIR PROTEIN MLH, PMS, MUTL"/>
    <property type="match status" value="1"/>
</dbReference>
<dbReference type="AlphaFoldDB" id="A0A672P9F7"/>
<evidence type="ECO:0000256" key="15">
    <source>
        <dbReference type="ARBA" id="ARBA00082865"/>
    </source>
</evidence>
<dbReference type="CDD" id="cd16926">
    <property type="entry name" value="HATPase_MutL-MLH-PMS-like"/>
    <property type="match status" value="1"/>
</dbReference>
<keyword evidence="7" id="KW-0227">DNA damage</keyword>
<feature type="domain" description="DNA mismatch repair protein S5" evidence="17">
    <location>
        <begin position="217"/>
        <end position="336"/>
    </location>
</feature>
<dbReference type="Pfam" id="PF16413">
    <property type="entry name" value="Mlh1_C"/>
    <property type="match status" value="1"/>
</dbReference>
<dbReference type="InterPro" id="IPR036890">
    <property type="entry name" value="HATPase_C_sf"/>
</dbReference>
<evidence type="ECO:0000313" key="19">
    <source>
        <dbReference type="Proteomes" id="UP000472262"/>
    </source>
</evidence>
<dbReference type="Proteomes" id="UP000472262">
    <property type="component" value="Unassembled WGS sequence"/>
</dbReference>
<evidence type="ECO:0000256" key="13">
    <source>
        <dbReference type="ARBA" id="ARBA00071080"/>
    </source>
</evidence>
<dbReference type="Pfam" id="PF13589">
    <property type="entry name" value="HATPase_c_3"/>
    <property type="match status" value="1"/>
</dbReference>
<dbReference type="Gene3D" id="3.30.565.10">
    <property type="entry name" value="Histidine kinase-like ATPase, C-terminal domain"/>
    <property type="match status" value="1"/>
</dbReference>
<dbReference type="GO" id="GO:0006298">
    <property type="term" value="P:mismatch repair"/>
    <property type="evidence" value="ECO:0007669"/>
    <property type="project" value="InterPro"/>
</dbReference>